<comment type="caution">
    <text evidence="4">The sequence shown here is derived from an EMBL/GenBank/DDBJ whole genome shotgun (WGS) entry which is preliminary data.</text>
</comment>
<dbReference type="InterPro" id="IPR008979">
    <property type="entry name" value="Galactose-bd-like_sf"/>
</dbReference>
<dbReference type="InterPro" id="IPR051941">
    <property type="entry name" value="BG_Antigen-Binding_Lectin"/>
</dbReference>
<feature type="compositionally biased region" description="Pro residues" evidence="1">
    <location>
        <begin position="316"/>
        <end position="329"/>
    </location>
</feature>
<gene>
    <name evidence="4" type="ORF">Cci01nite_33600</name>
</gene>
<name>A0A8J3KDW5_9ACTN</name>
<dbReference type="PROSITE" id="PS50022">
    <property type="entry name" value="FA58C_3"/>
    <property type="match status" value="2"/>
</dbReference>
<dbReference type="CDD" id="cd09214">
    <property type="entry name" value="GH64-like"/>
    <property type="match status" value="1"/>
</dbReference>
<feature type="domain" description="F5/8 type C" evidence="2">
    <location>
        <begin position="174"/>
        <end position="309"/>
    </location>
</feature>
<dbReference type="Pfam" id="PF16483">
    <property type="entry name" value="Glyco_hydro_64"/>
    <property type="match status" value="2"/>
</dbReference>
<dbReference type="Pfam" id="PF22633">
    <property type="entry name" value="F5_F8_type_C_2"/>
    <property type="match status" value="1"/>
</dbReference>
<dbReference type="SUPFAM" id="SSF49785">
    <property type="entry name" value="Galactose-binding domain-like"/>
    <property type="match status" value="2"/>
</dbReference>
<organism evidence="4 5">
    <name type="scientific">Catellatospora citrea</name>
    <dbReference type="NCBI Taxonomy" id="53366"/>
    <lineage>
        <taxon>Bacteria</taxon>
        <taxon>Bacillati</taxon>
        <taxon>Actinomycetota</taxon>
        <taxon>Actinomycetes</taxon>
        <taxon>Micromonosporales</taxon>
        <taxon>Micromonosporaceae</taxon>
        <taxon>Catellatospora</taxon>
    </lineage>
</organism>
<evidence type="ECO:0000259" key="2">
    <source>
        <dbReference type="PROSITE" id="PS50022"/>
    </source>
</evidence>
<reference evidence="4 5" key="1">
    <citation type="submission" date="2021-01" db="EMBL/GenBank/DDBJ databases">
        <title>Whole genome shotgun sequence of Catellatospora citrea NBRC 14495.</title>
        <authorList>
            <person name="Komaki H."/>
            <person name="Tamura T."/>
        </authorList>
    </citation>
    <scope>NUCLEOTIDE SEQUENCE [LARGE SCALE GENOMIC DNA]</scope>
    <source>
        <strain evidence="4 5">NBRC 14495</strain>
    </source>
</reference>
<sequence length="602" mass="63483">MPTLVRSAARHRAPAPLLAVAAALVVLLAGYLVTVTGSGAHAADPLITPHCGASASSAENAGTPASAAFDGNTGTRWSSAFSDPQWIQVDLCTTATVSQVVLNWEAASARAFQIQLASSAAGPWTTVYSTTTGPGGVQTLAVSGTGRFIRLYATARNTAYGYSLWEFGVYGVVVGTGGCGTANAALNRPATASSAENAAMSAAAAFDGNTGTRWSSAFSDPQWIQVDLGTAQPVCQVVLNWEAASARAFQIQVAAAPSGPWTNLYSTTTGAGGTQTINVNGTGRYVRMNGTARNTAYGYSLWEFAVRLGSGATSPSPSPVPPSSSPSPNPGGFWGDTGTIPPAQNVVMLKILNRTNGRYPDSQVYWSYNGVARSIAEQPYFDMPVNTAGRMYFYLGSPTGQYWDFIEFTVGPSQFNGNTTRVDAFGLKLAMRLVSHSGYDVAVGEDQATFAEDRAVTFQRFVDAMPAEFKHLGQVQAPYRIPTPGSDPAFRTGGQYANYLSGYAASVGVTASTSDITGCAGVLANDPAMCSALNRHVAHLPRAQWSTPSLYYQAAPANFYSKFWHDNAINKLSYGFPYDDYADQSSFVSAGNPKYLLVAVGW</sequence>
<keyword evidence="5" id="KW-1185">Reference proteome</keyword>
<feature type="region of interest" description="Disordered" evidence="1">
    <location>
        <begin position="312"/>
        <end position="336"/>
    </location>
</feature>
<feature type="domain" description="F5/8 type C" evidence="2">
    <location>
        <begin position="34"/>
        <end position="172"/>
    </location>
</feature>
<dbReference type="Pfam" id="PF00754">
    <property type="entry name" value="F5_F8_type_C"/>
    <property type="match status" value="1"/>
</dbReference>
<evidence type="ECO:0000256" key="1">
    <source>
        <dbReference type="SAM" id="MobiDB-lite"/>
    </source>
</evidence>
<dbReference type="PROSITE" id="PS52006">
    <property type="entry name" value="GH64"/>
    <property type="match status" value="1"/>
</dbReference>
<evidence type="ECO:0008006" key="6">
    <source>
        <dbReference type="Google" id="ProtNLM"/>
    </source>
</evidence>
<dbReference type="Gene3D" id="2.60.110.10">
    <property type="entry name" value="Thaumatin"/>
    <property type="match status" value="1"/>
</dbReference>
<feature type="domain" description="GH64" evidence="3">
    <location>
        <begin position="299"/>
        <end position="602"/>
    </location>
</feature>
<accession>A0A8J3KDW5</accession>
<protein>
    <recommendedName>
        <fullName evidence="6">Beta-1,3-glucanase</fullName>
    </recommendedName>
</protein>
<proteinExistence type="predicted"/>
<dbReference type="RefSeq" id="WP_120314596.1">
    <property type="nucleotide sequence ID" value="NZ_BONH01000014.1"/>
</dbReference>
<dbReference type="InterPro" id="IPR032477">
    <property type="entry name" value="Glyco_hydro_64"/>
</dbReference>
<dbReference type="InterPro" id="IPR037176">
    <property type="entry name" value="Osmotin/thaumatin-like_sf"/>
</dbReference>
<dbReference type="AlphaFoldDB" id="A0A8J3KDW5"/>
<dbReference type="PANTHER" id="PTHR45713:SF6">
    <property type="entry name" value="F5_8 TYPE C DOMAIN-CONTAINING PROTEIN"/>
    <property type="match status" value="1"/>
</dbReference>
<evidence type="ECO:0000259" key="3">
    <source>
        <dbReference type="PROSITE" id="PS52006"/>
    </source>
</evidence>
<dbReference type="Gene3D" id="2.60.120.260">
    <property type="entry name" value="Galactose-binding domain-like"/>
    <property type="match status" value="2"/>
</dbReference>
<evidence type="ECO:0000313" key="4">
    <source>
        <dbReference type="EMBL" id="GIF98266.1"/>
    </source>
</evidence>
<dbReference type="InterPro" id="IPR000421">
    <property type="entry name" value="FA58C"/>
</dbReference>
<dbReference type="EMBL" id="BONH01000014">
    <property type="protein sequence ID" value="GIF98266.1"/>
    <property type="molecule type" value="Genomic_DNA"/>
</dbReference>
<dbReference type="Proteomes" id="UP000659904">
    <property type="component" value="Unassembled WGS sequence"/>
</dbReference>
<dbReference type="PANTHER" id="PTHR45713">
    <property type="entry name" value="FTP DOMAIN-CONTAINING PROTEIN"/>
    <property type="match status" value="1"/>
</dbReference>
<evidence type="ECO:0000313" key="5">
    <source>
        <dbReference type="Proteomes" id="UP000659904"/>
    </source>
</evidence>